<dbReference type="PANTHER" id="PTHR10562">
    <property type="entry name" value="SMALL UBIQUITIN-RELATED MODIFIER"/>
    <property type="match status" value="1"/>
</dbReference>
<proteinExistence type="predicted"/>
<dbReference type="Gene3D" id="3.10.20.90">
    <property type="entry name" value="Phosphatidylinositol 3-kinase Catalytic Subunit, Chain A, domain 1"/>
    <property type="match status" value="1"/>
</dbReference>
<name>A0ABD1GZ54_SALDI</name>
<dbReference type="InterPro" id="IPR022617">
    <property type="entry name" value="Rad60/SUMO-like_dom"/>
</dbReference>
<dbReference type="Pfam" id="PF11976">
    <property type="entry name" value="Rad60-SLD"/>
    <property type="match status" value="1"/>
</dbReference>
<dbReference type="InterPro" id="IPR000626">
    <property type="entry name" value="Ubiquitin-like_dom"/>
</dbReference>
<comment type="caution">
    <text evidence="2">The sequence shown here is derived from an EMBL/GenBank/DDBJ whole genome shotgun (WGS) entry which is preliminary data.</text>
</comment>
<dbReference type="AlphaFoldDB" id="A0ABD1GZ54"/>
<dbReference type="Proteomes" id="UP001567538">
    <property type="component" value="Unassembled WGS sequence"/>
</dbReference>
<reference evidence="2 3" key="1">
    <citation type="submission" date="2024-06" db="EMBL/GenBank/DDBJ databases">
        <title>A chromosome level genome sequence of Diviner's sage (Salvia divinorum).</title>
        <authorList>
            <person name="Ford S.A."/>
            <person name="Ro D.-K."/>
            <person name="Ness R.W."/>
            <person name="Phillips M.A."/>
        </authorList>
    </citation>
    <scope>NUCLEOTIDE SEQUENCE [LARGE SCALE GENOMIC DNA]</scope>
    <source>
        <strain evidence="2">SAF-2024a</strain>
        <tissue evidence="2">Leaf</tissue>
    </source>
</reference>
<evidence type="ECO:0000313" key="2">
    <source>
        <dbReference type="EMBL" id="KAL1548403.1"/>
    </source>
</evidence>
<accession>A0ABD1GZ54</accession>
<organism evidence="2 3">
    <name type="scientific">Salvia divinorum</name>
    <name type="common">Maria pastora</name>
    <name type="synonym">Diviner's sage</name>
    <dbReference type="NCBI Taxonomy" id="28513"/>
    <lineage>
        <taxon>Eukaryota</taxon>
        <taxon>Viridiplantae</taxon>
        <taxon>Streptophyta</taxon>
        <taxon>Embryophyta</taxon>
        <taxon>Tracheophyta</taxon>
        <taxon>Spermatophyta</taxon>
        <taxon>Magnoliopsida</taxon>
        <taxon>eudicotyledons</taxon>
        <taxon>Gunneridae</taxon>
        <taxon>Pentapetalae</taxon>
        <taxon>asterids</taxon>
        <taxon>lamiids</taxon>
        <taxon>Lamiales</taxon>
        <taxon>Lamiaceae</taxon>
        <taxon>Nepetoideae</taxon>
        <taxon>Mentheae</taxon>
        <taxon>Salviinae</taxon>
        <taxon>Salvia</taxon>
        <taxon>Salvia subgen. Calosphace</taxon>
    </lineage>
</organism>
<dbReference type="CDD" id="cd01763">
    <property type="entry name" value="Ubl_SUMO_like"/>
    <property type="match status" value="1"/>
</dbReference>
<dbReference type="InterPro" id="IPR029071">
    <property type="entry name" value="Ubiquitin-like_domsf"/>
</dbReference>
<feature type="domain" description="Ubiquitin-like" evidence="1">
    <location>
        <begin position="15"/>
        <end position="90"/>
    </location>
</feature>
<evidence type="ECO:0000259" key="1">
    <source>
        <dbReference type="PROSITE" id="PS50053"/>
    </source>
</evidence>
<dbReference type="PROSITE" id="PS50053">
    <property type="entry name" value="UBIQUITIN_2"/>
    <property type="match status" value="1"/>
</dbReference>
<evidence type="ECO:0000313" key="3">
    <source>
        <dbReference type="Proteomes" id="UP001567538"/>
    </source>
</evidence>
<protein>
    <submittedName>
        <fullName evidence="2">Small ubiquitin-related modifier 2-like</fullName>
    </submittedName>
</protein>
<dbReference type="EMBL" id="JBEAFC010000007">
    <property type="protein sequence ID" value="KAL1548403.1"/>
    <property type="molecule type" value="Genomic_DNA"/>
</dbReference>
<sequence length="97" mass="10707">MGESTAAIAVDLRKIAIAIKSQDGDTMYFRVAKEKKMQDLLKIYCKGKNFLYSEMSFIHNGLRIQPSQTVFQLDIEDGDVIDAMKHHGGGGNPAAFA</sequence>
<dbReference type="SUPFAM" id="SSF54236">
    <property type="entry name" value="Ubiquitin-like"/>
    <property type="match status" value="1"/>
</dbReference>
<gene>
    <name evidence="2" type="ORF">AAHA92_16639</name>
</gene>
<keyword evidence="3" id="KW-1185">Reference proteome</keyword>